<dbReference type="Proteomes" id="UP001516023">
    <property type="component" value="Unassembled WGS sequence"/>
</dbReference>
<dbReference type="Gene3D" id="2.40.33.20">
    <property type="entry name" value="PK beta-barrel domain-like"/>
    <property type="match status" value="1"/>
</dbReference>
<evidence type="ECO:0000313" key="3">
    <source>
        <dbReference type="Proteomes" id="UP001516023"/>
    </source>
</evidence>
<gene>
    <name evidence="2" type="ORF">HJC23_010123</name>
</gene>
<dbReference type="PANTHER" id="PTHR30212">
    <property type="entry name" value="PROTEIN YIIM"/>
    <property type="match status" value="1"/>
</dbReference>
<dbReference type="EMBL" id="JABMIG020000270">
    <property type="protein sequence ID" value="KAL3783016.1"/>
    <property type="molecule type" value="Genomic_DNA"/>
</dbReference>
<organism evidence="2 3">
    <name type="scientific">Cyclotella cryptica</name>
    <dbReference type="NCBI Taxonomy" id="29204"/>
    <lineage>
        <taxon>Eukaryota</taxon>
        <taxon>Sar</taxon>
        <taxon>Stramenopiles</taxon>
        <taxon>Ochrophyta</taxon>
        <taxon>Bacillariophyta</taxon>
        <taxon>Coscinodiscophyceae</taxon>
        <taxon>Thalassiosirophycidae</taxon>
        <taxon>Stephanodiscales</taxon>
        <taxon>Stephanodiscaceae</taxon>
        <taxon>Cyclotella</taxon>
    </lineage>
</organism>
<keyword evidence="3" id="KW-1185">Reference proteome</keyword>
<dbReference type="AlphaFoldDB" id="A0ABD3P768"/>
<evidence type="ECO:0000313" key="2">
    <source>
        <dbReference type="EMBL" id="KAL3783016.1"/>
    </source>
</evidence>
<reference evidence="2 3" key="1">
    <citation type="journal article" date="2020" name="G3 (Bethesda)">
        <title>Improved Reference Genome for Cyclotella cryptica CCMP332, a Model for Cell Wall Morphogenesis, Salinity Adaptation, and Lipid Production in Diatoms (Bacillariophyta).</title>
        <authorList>
            <person name="Roberts W.R."/>
            <person name="Downey K.M."/>
            <person name="Ruck E.C."/>
            <person name="Traller J.C."/>
            <person name="Alverson A.J."/>
        </authorList>
    </citation>
    <scope>NUCLEOTIDE SEQUENCE [LARGE SCALE GENOMIC DNA]</scope>
    <source>
        <strain evidence="2 3">CCMP332</strain>
    </source>
</reference>
<dbReference type="InterPro" id="IPR011037">
    <property type="entry name" value="Pyrv_Knase-like_insert_dom_sf"/>
</dbReference>
<evidence type="ECO:0000259" key="1">
    <source>
        <dbReference type="PROSITE" id="PS51340"/>
    </source>
</evidence>
<dbReference type="Pfam" id="PF03473">
    <property type="entry name" value="MOSC"/>
    <property type="match status" value="1"/>
</dbReference>
<comment type="caution">
    <text evidence="2">The sequence shown here is derived from an EMBL/GenBank/DDBJ whole genome shotgun (WGS) entry which is preliminary data.</text>
</comment>
<name>A0ABD3P768_9STRA</name>
<dbReference type="InterPro" id="IPR005302">
    <property type="entry name" value="MoCF_Sase_C"/>
</dbReference>
<accession>A0ABD3P768</accession>
<dbReference type="InterPro" id="IPR052353">
    <property type="entry name" value="Benzoxazolinone_Detox_Enz"/>
</dbReference>
<dbReference type="PROSITE" id="PS51340">
    <property type="entry name" value="MOSC"/>
    <property type="match status" value="1"/>
</dbReference>
<dbReference type="PANTHER" id="PTHR30212:SF2">
    <property type="entry name" value="PROTEIN YIIM"/>
    <property type="match status" value="1"/>
</dbReference>
<feature type="domain" description="MOSC" evidence="1">
    <location>
        <begin position="136"/>
        <end position="310"/>
    </location>
</feature>
<protein>
    <recommendedName>
        <fullName evidence="1">MOSC domain-containing protein</fullName>
    </recommendedName>
</protein>
<proteinExistence type="predicted"/>
<dbReference type="SUPFAM" id="SSF50800">
    <property type="entry name" value="PK beta-barrel domain-like"/>
    <property type="match status" value="1"/>
</dbReference>
<sequence length="315" mass="34546">MTTSHLSPMSIKVALFAIWGIITFRASVSAPRTLHTAFHGGAHWRSLLITKDFGRQTSSHRRSRVHFTAVSDERSDNVIDRIAQLLGLQSSARQSSLDDLSLPPPQSSSGKVIRTAARPYQQSTGGSMPSSRYYTTRKPSLPMISVSEAGVVGDYNHYRTVALKSTPDRAVSILTSDVSAYIRSLDGGYFATGYRDGDLGENILVDDVDHSFFRIGERYRFSSEKDGDVFGGNAVSIDEVIVEITEPMEPCANLCKLPYINDPSLASSRERVARCQYIIEALAQRQGLRGWYAKVVSEGFIKVGDSITSIAAVLS</sequence>